<dbReference type="InterPro" id="IPR047021">
    <property type="entry name" value="REXO1/3/4-like"/>
</dbReference>
<keyword evidence="2" id="KW-0378">Hydrolase</keyword>
<proteinExistence type="predicted"/>
<feature type="domain" description="Exonuclease" evidence="4">
    <location>
        <begin position="187"/>
        <end position="370"/>
    </location>
</feature>
<dbReference type="GO" id="GO:0005634">
    <property type="term" value="C:nucleus"/>
    <property type="evidence" value="ECO:0007669"/>
    <property type="project" value="TreeGrafter"/>
</dbReference>
<dbReference type="PANTHER" id="PTHR12801:SF45">
    <property type="entry name" value="RNA EXONUCLEASE 4"/>
    <property type="match status" value="1"/>
</dbReference>
<reference evidence="5" key="1">
    <citation type="journal article" date="2021" name="Sci. Rep.">
        <title>Diploid genomic architecture of Nitzschia inconspicua, an elite biomass production diatom.</title>
        <authorList>
            <person name="Oliver A."/>
            <person name="Podell S."/>
            <person name="Pinowska A."/>
            <person name="Traller J.C."/>
            <person name="Smith S.R."/>
            <person name="McClure R."/>
            <person name="Beliaev A."/>
            <person name="Bohutskyi P."/>
            <person name="Hill E.A."/>
            <person name="Rabines A."/>
            <person name="Zheng H."/>
            <person name="Allen L.Z."/>
            <person name="Kuo A."/>
            <person name="Grigoriev I.V."/>
            <person name="Allen A.E."/>
            <person name="Hazlebeck D."/>
            <person name="Allen E.E."/>
        </authorList>
    </citation>
    <scope>NUCLEOTIDE SEQUENCE</scope>
    <source>
        <strain evidence="5">Hildebrandi</strain>
    </source>
</reference>
<feature type="compositionally biased region" description="Polar residues" evidence="3">
    <location>
        <begin position="11"/>
        <end position="47"/>
    </location>
</feature>
<dbReference type="SMART" id="SM00479">
    <property type="entry name" value="EXOIII"/>
    <property type="match status" value="1"/>
</dbReference>
<feature type="region of interest" description="Disordered" evidence="3">
    <location>
        <begin position="808"/>
        <end position="871"/>
    </location>
</feature>
<name>A0A9K3M1N0_9STRA</name>
<feature type="region of interest" description="Disordered" evidence="3">
    <location>
        <begin position="929"/>
        <end position="954"/>
    </location>
</feature>
<comment type="caution">
    <text evidence="5">The sequence shown here is derived from an EMBL/GenBank/DDBJ whole genome shotgun (WGS) entry which is preliminary data.</text>
</comment>
<feature type="compositionally biased region" description="Basic residues" evidence="3">
    <location>
        <begin position="48"/>
        <end position="57"/>
    </location>
</feature>
<feature type="compositionally biased region" description="Basic residues" evidence="3">
    <location>
        <begin position="114"/>
        <end position="125"/>
    </location>
</feature>
<dbReference type="PANTHER" id="PTHR12801">
    <property type="entry name" value="RNA EXONUCLEASE REXO1 / RECO3 FAMILY MEMBER-RELATED"/>
    <property type="match status" value="1"/>
</dbReference>
<evidence type="ECO:0000256" key="1">
    <source>
        <dbReference type="ARBA" id="ARBA00022722"/>
    </source>
</evidence>
<dbReference type="GO" id="GO:0004527">
    <property type="term" value="F:exonuclease activity"/>
    <property type="evidence" value="ECO:0007669"/>
    <property type="project" value="InterPro"/>
</dbReference>
<evidence type="ECO:0000256" key="3">
    <source>
        <dbReference type="SAM" id="MobiDB-lite"/>
    </source>
</evidence>
<feature type="region of interest" description="Disordered" evidence="3">
    <location>
        <begin position="615"/>
        <end position="635"/>
    </location>
</feature>
<feature type="compositionally biased region" description="Polar residues" evidence="3">
    <location>
        <begin position="827"/>
        <end position="851"/>
    </location>
</feature>
<feature type="compositionally biased region" description="Polar residues" evidence="3">
    <location>
        <begin position="1110"/>
        <end position="1123"/>
    </location>
</feature>
<feature type="region of interest" description="Disordered" evidence="3">
    <location>
        <begin position="1"/>
        <end position="155"/>
    </location>
</feature>
<sequence length="1153" mass="126867">MRDNKLLLESSKPTMSPNDHQRSNNNGNYHQKQQMECNTPRSNTTRSRGSRHRKKAHSLTGGNSVASSCCSDAGSWTSGASDSPDGKDPLSNELFQDSPNSSSQHYYESDKKKSNGRRRRKPKLRNKVDGVFPTKSKHRDNHGDSNSSPANTPKKYTFGWNTNVCPASKGGPTSKKQHDAPMMKRDLYFALHCERVAIGNKKTESDPMLPSCPLTAALKTDAVARVTLINWDNETILDTFVKVPVPVTDFYDTGIQPEQISTASPHAKSFASVRQTVESTLKGKILIGHEVEHHLMMLGLTHPWTDTRDSAKFFQALLIQADGCPPPSLEGLCKERLQRVLPPRGHAERPMQNCIAALDLYKKNRKEWEEFLIAEAKKKDAQLEDLTSQATRLRTYSYASSDQGSNTPRSSRLGSNDGINMNVVALHCTPVETHNNVLVLARATVLNCFHQVLWDSFVQIHEPIVDAGGFGVLPQDVLAGHGALPFDMVRHRVEQLLRGKVIVGYKIAESLSLLGLVYPPLQLRDIAYFRPFTYVEMDGISGAQLIIERTLDELCFEVLQKPFAPLVRKDRAIFTCSAVLELYDAYQDQWEQEIFIQQQQQVVEQSQSKASWFNWGKRQQPESTPPLPQYQLRFYPTPGSSSGSSSVALSSQAFQVLHGETSPSSPFAAMGEFSNVEGSSFVGGSSFQEDSSSYYEPSLKSRLDDSSRGILETFTADSVVSSIHDDASSTGGERPNKEEWPSSLNQKGSSWFRFGSRKSRFSSPSSCASMVAVQENTQEEPSEIFLGPFAEEPLATGDVVSSVCEKSGLLPTDDAPSSRTWFGFGRRSTSPGRMDSSISRHGRSRSLSPESPFSGHTAATNGSEVGETTRNTNEVTTTAAVDAIEIALSASTGSQLISALPEADQSWPLASAQTENSYSWFGFRRSKSHRNTGENHDDQPVPFESVNESSSEPDVVLTATEKTDATDDGWLQEVMSQSTGIGANDDLNSVDFASLLESDARIDELRTTKENLKSGRGHSSWFGFKRSKTHKTSGLDCVTDTPEENECSQEFVLPTPLPDLVAVDKSQASTSAKEGNIHKTMPPQLGVTWYLGNSSSVTPKNCESPDESILSRSRLPTESTVPTVSLEEEDDSAGAFTEEFEKGVAQSFAYLEI</sequence>
<evidence type="ECO:0000313" key="6">
    <source>
        <dbReference type="Proteomes" id="UP000693970"/>
    </source>
</evidence>
<dbReference type="InterPro" id="IPR013520">
    <property type="entry name" value="Ribonucl_H"/>
</dbReference>
<keyword evidence="6" id="KW-1185">Reference proteome</keyword>
<evidence type="ECO:0000259" key="4">
    <source>
        <dbReference type="SMART" id="SM00479"/>
    </source>
</evidence>
<dbReference type="OrthoDB" id="8191639at2759"/>
<feature type="region of interest" description="Disordered" evidence="3">
    <location>
        <begin position="722"/>
        <end position="744"/>
    </location>
</feature>
<evidence type="ECO:0000313" key="5">
    <source>
        <dbReference type="EMBL" id="KAG7371790.1"/>
    </source>
</evidence>
<accession>A0A9K3M1N0</accession>
<evidence type="ECO:0000256" key="2">
    <source>
        <dbReference type="ARBA" id="ARBA00022801"/>
    </source>
</evidence>
<gene>
    <name evidence="5" type="ORF">IV203_017932</name>
</gene>
<reference evidence="5" key="2">
    <citation type="submission" date="2021-04" db="EMBL/GenBank/DDBJ databases">
        <authorList>
            <person name="Podell S."/>
        </authorList>
    </citation>
    <scope>NUCLEOTIDE SEQUENCE</scope>
    <source>
        <strain evidence="5">Hildebrandi</strain>
    </source>
</reference>
<dbReference type="EMBL" id="JAGRRH010000003">
    <property type="protein sequence ID" value="KAG7371790.1"/>
    <property type="molecule type" value="Genomic_DNA"/>
</dbReference>
<feature type="compositionally biased region" description="Polar residues" evidence="3">
    <location>
        <begin position="93"/>
        <end position="106"/>
    </location>
</feature>
<organism evidence="5 6">
    <name type="scientific">Nitzschia inconspicua</name>
    <dbReference type="NCBI Taxonomy" id="303405"/>
    <lineage>
        <taxon>Eukaryota</taxon>
        <taxon>Sar</taxon>
        <taxon>Stramenopiles</taxon>
        <taxon>Ochrophyta</taxon>
        <taxon>Bacillariophyta</taxon>
        <taxon>Bacillariophyceae</taxon>
        <taxon>Bacillariophycidae</taxon>
        <taxon>Bacillariales</taxon>
        <taxon>Bacillariaceae</taxon>
        <taxon>Nitzschia</taxon>
    </lineage>
</organism>
<feature type="compositionally biased region" description="Polar residues" evidence="3">
    <location>
        <begin position="60"/>
        <end position="81"/>
    </location>
</feature>
<feature type="region of interest" description="Disordered" evidence="3">
    <location>
        <begin position="1097"/>
        <end position="1132"/>
    </location>
</feature>
<protein>
    <recommendedName>
        <fullName evidence="4">Exonuclease domain-containing protein</fullName>
    </recommendedName>
</protein>
<dbReference type="AlphaFoldDB" id="A0A9K3M1N0"/>
<dbReference type="Proteomes" id="UP000693970">
    <property type="component" value="Unassembled WGS sequence"/>
</dbReference>
<keyword evidence="1" id="KW-0540">Nuclease</keyword>